<proteinExistence type="inferred from homology"/>
<dbReference type="GO" id="GO:0007023">
    <property type="term" value="P:post-chaperonin tubulin folding pathway"/>
    <property type="evidence" value="ECO:0007669"/>
    <property type="project" value="InterPro"/>
</dbReference>
<dbReference type="GO" id="GO:0005938">
    <property type="term" value="C:cell cortex"/>
    <property type="evidence" value="ECO:0007669"/>
    <property type="project" value="TreeGrafter"/>
</dbReference>
<name>A0A167S1F4_CALVF</name>
<dbReference type="CDD" id="cd01789">
    <property type="entry name" value="Ubl_TBCB"/>
    <property type="match status" value="1"/>
</dbReference>
<dbReference type="InterPro" id="IPR000938">
    <property type="entry name" value="CAP-Gly_domain"/>
</dbReference>
<dbReference type="PANTHER" id="PTHR18916">
    <property type="entry name" value="DYNACTIN 1-RELATED MICROTUBULE-BINDING"/>
    <property type="match status" value="1"/>
</dbReference>
<dbReference type="SUPFAM" id="SSF74924">
    <property type="entry name" value="Cap-Gly domain"/>
    <property type="match status" value="1"/>
</dbReference>
<organism evidence="7 8">
    <name type="scientific">Calocera viscosa (strain TUFC12733)</name>
    <dbReference type="NCBI Taxonomy" id="1330018"/>
    <lineage>
        <taxon>Eukaryota</taxon>
        <taxon>Fungi</taxon>
        <taxon>Dikarya</taxon>
        <taxon>Basidiomycota</taxon>
        <taxon>Agaricomycotina</taxon>
        <taxon>Dacrymycetes</taxon>
        <taxon>Dacrymycetales</taxon>
        <taxon>Dacrymycetaceae</taxon>
        <taxon>Calocera</taxon>
    </lineage>
</organism>
<dbReference type="EMBL" id="KV417266">
    <property type="protein sequence ID" value="KZP01488.1"/>
    <property type="molecule type" value="Genomic_DNA"/>
</dbReference>
<dbReference type="PANTHER" id="PTHR18916:SF85">
    <property type="entry name" value="TUBULIN-FOLDING COFACTOR B"/>
    <property type="match status" value="1"/>
</dbReference>
<evidence type="ECO:0000313" key="8">
    <source>
        <dbReference type="Proteomes" id="UP000076738"/>
    </source>
</evidence>
<accession>A0A167S1F4</accession>
<evidence type="ECO:0008006" key="9">
    <source>
        <dbReference type="Google" id="ProtNLM"/>
    </source>
</evidence>
<dbReference type="STRING" id="1330018.A0A167S1F4"/>
<feature type="domain" description="Ubiquitin-like" evidence="5">
    <location>
        <begin position="5"/>
        <end position="87"/>
    </location>
</feature>
<dbReference type="Gene3D" id="3.10.20.90">
    <property type="entry name" value="Phosphatidylinositol 3-kinase Catalytic Subunit, Chain A, domain 1"/>
    <property type="match status" value="1"/>
</dbReference>
<dbReference type="GO" id="GO:0007021">
    <property type="term" value="P:tubulin complex assembly"/>
    <property type="evidence" value="ECO:0007669"/>
    <property type="project" value="InterPro"/>
</dbReference>
<dbReference type="OrthoDB" id="5295208at2759"/>
<comment type="similarity">
    <text evidence="4">Belongs to the TBCB family.</text>
</comment>
<evidence type="ECO:0000259" key="6">
    <source>
        <dbReference type="PROSITE" id="PS50245"/>
    </source>
</evidence>
<dbReference type="Pfam" id="PF14560">
    <property type="entry name" value="Ubiquitin_2"/>
    <property type="match status" value="1"/>
</dbReference>
<dbReference type="InterPro" id="IPR036859">
    <property type="entry name" value="CAP-Gly_dom_sf"/>
</dbReference>
<dbReference type="InterPro" id="IPR045172">
    <property type="entry name" value="TBCB_Ubl"/>
</dbReference>
<keyword evidence="3" id="KW-0143">Chaperone</keyword>
<evidence type="ECO:0000256" key="1">
    <source>
        <dbReference type="ARBA" id="ARBA00004496"/>
    </source>
</evidence>
<dbReference type="GO" id="GO:0051010">
    <property type="term" value="F:microtubule plus-end binding"/>
    <property type="evidence" value="ECO:0007669"/>
    <property type="project" value="TreeGrafter"/>
</dbReference>
<sequence>MSGNVSVFVSSTDTHSERKFDLHTTISALKAKLEHITGIPISSQKLVLCRTEDGQQIRELDEDTRPLGFYSVADWMTLQVVDLNPAGPAGMYSDVSQVEKFELSDEEYAKRQESLLKFKQANKFGRFADPSQESAAIAPSTAACPDITVGSRCQVESDEEELHKRGTVRFVGLTKFGKGTGLWVGVEYDEPLGKNDGSVQGHRYFTCPPNCGAFVRPERVTVGDFPPISLLDEDEEM</sequence>
<dbReference type="GO" id="GO:0005634">
    <property type="term" value="C:nucleus"/>
    <property type="evidence" value="ECO:0007669"/>
    <property type="project" value="TreeGrafter"/>
</dbReference>
<dbReference type="Pfam" id="PF01302">
    <property type="entry name" value="CAP_GLY"/>
    <property type="match status" value="1"/>
</dbReference>
<dbReference type="PROSITE" id="PS50245">
    <property type="entry name" value="CAP_GLY_2"/>
    <property type="match status" value="1"/>
</dbReference>
<evidence type="ECO:0000256" key="2">
    <source>
        <dbReference type="ARBA" id="ARBA00022490"/>
    </source>
</evidence>
<dbReference type="InterPro" id="IPR000626">
    <property type="entry name" value="Ubiquitin-like_dom"/>
</dbReference>
<comment type="subcellular location">
    <subcellularLocation>
        <location evidence="1">Cytoplasm</location>
    </subcellularLocation>
</comment>
<dbReference type="Gene3D" id="2.30.30.190">
    <property type="entry name" value="CAP Gly-rich-like domain"/>
    <property type="match status" value="1"/>
</dbReference>
<evidence type="ECO:0000256" key="4">
    <source>
        <dbReference type="ARBA" id="ARBA00025779"/>
    </source>
</evidence>
<evidence type="ECO:0000256" key="3">
    <source>
        <dbReference type="ARBA" id="ARBA00023186"/>
    </source>
</evidence>
<dbReference type="GO" id="GO:0005829">
    <property type="term" value="C:cytosol"/>
    <property type="evidence" value="ECO:0007669"/>
    <property type="project" value="UniProtKB-ARBA"/>
</dbReference>
<dbReference type="SMART" id="SM01052">
    <property type="entry name" value="CAP_GLY"/>
    <property type="match status" value="1"/>
</dbReference>
<feature type="domain" description="CAP-Gly" evidence="6">
    <location>
        <begin position="181"/>
        <end position="216"/>
    </location>
</feature>
<keyword evidence="2" id="KW-0963">Cytoplasm</keyword>
<dbReference type="FunFam" id="2.30.30.190:FF:000013">
    <property type="entry name" value="Tubulin-folding cofactor B"/>
    <property type="match status" value="1"/>
</dbReference>
<keyword evidence="8" id="KW-1185">Reference proteome</keyword>
<dbReference type="PROSITE" id="PS00845">
    <property type="entry name" value="CAP_GLY_1"/>
    <property type="match status" value="1"/>
</dbReference>
<protein>
    <recommendedName>
        <fullName evidence="9">CAP-Gly domain-containing protein</fullName>
    </recommendedName>
</protein>
<dbReference type="AlphaFoldDB" id="A0A167S1F4"/>
<dbReference type="PROSITE" id="PS50053">
    <property type="entry name" value="UBIQUITIN_2"/>
    <property type="match status" value="1"/>
</dbReference>
<dbReference type="Proteomes" id="UP000076738">
    <property type="component" value="Unassembled WGS sequence"/>
</dbReference>
<dbReference type="SUPFAM" id="SSF54236">
    <property type="entry name" value="Ubiquitin-like"/>
    <property type="match status" value="1"/>
</dbReference>
<gene>
    <name evidence="7" type="ORF">CALVIDRAFT_6390</name>
</gene>
<dbReference type="GO" id="GO:0043014">
    <property type="term" value="F:alpha-tubulin binding"/>
    <property type="evidence" value="ECO:0007669"/>
    <property type="project" value="InterPro"/>
</dbReference>
<dbReference type="InterPro" id="IPR029071">
    <property type="entry name" value="Ubiquitin-like_domsf"/>
</dbReference>
<reference evidence="7 8" key="1">
    <citation type="journal article" date="2016" name="Mol. Biol. Evol.">
        <title>Comparative Genomics of Early-Diverging Mushroom-Forming Fungi Provides Insights into the Origins of Lignocellulose Decay Capabilities.</title>
        <authorList>
            <person name="Nagy L.G."/>
            <person name="Riley R."/>
            <person name="Tritt A."/>
            <person name="Adam C."/>
            <person name="Daum C."/>
            <person name="Floudas D."/>
            <person name="Sun H."/>
            <person name="Yadav J.S."/>
            <person name="Pangilinan J."/>
            <person name="Larsson K.H."/>
            <person name="Matsuura K."/>
            <person name="Barry K."/>
            <person name="Labutti K."/>
            <person name="Kuo R."/>
            <person name="Ohm R.A."/>
            <person name="Bhattacharya S.S."/>
            <person name="Shirouzu T."/>
            <person name="Yoshinaga Y."/>
            <person name="Martin F.M."/>
            <person name="Grigoriev I.V."/>
            <person name="Hibbett D.S."/>
        </authorList>
    </citation>
    <scope>NUCLEOTIDE SEQUENCE [LARGE SCALE GENOMIC DNA]</scope>
    <source>
        <strain evidence="7 8">TUFC12733</strain>
    </source>
</reference>
<dbReference type="GO" id="GO:0031122">
    <property type="term" value="P:cytoplasmic microtubule organization"/>
    <property type="evidence" value="ECO:0007669"/>
    <property type="project" value="TreeGrafter"/>
</dbReference>
<dbReference type="SMART" id="SM00213">
    <property type="entry name" value="UBQ"/>
    <property type="match status" value="1"/>
</dbReference>
<dbReference type="GO" id="GO:0035371">
    <property type="term" value="C:microtubule plus-end"/>
    <property type="evidence" value="ECO:0007669"/>
    <property type="project" value="TreeGrafter"/>
</dbReference>
<evidence type="ECO:0000259" key="5">
    <source>
        <dbReference type="PROSITE" id="PS50053"/>
    </source>
</evidence>
<evidence type="ECO:0000313" key="7">
    <source>
        <dbReference type="EMBL" id="KZP01488.1"/>
    </source>
</evidence>